<dbReference type="PANTHER" id="PTHR10380">
    <property type="entry name" value="CUTICLE PROTEIN"/>
    <property type="match status" value="1"/>
</dbReference>
<evidence type="ECO:0000313" key="6">
    <source>
        <dbReference type="Proteomes" id="UP000838756"/>
    </source>
</evidence>
<evidence type="ECO:0000256" key="2">
    <source>
        <dbReference type="ARBA" id="ARBA00022729"/>
    </source>
</evidence>
<dbReference type="GO" id="GO:0008010">
    <property type="term" value="F:structural constituent of chitin-based larval cuticle"/>
    <property type="evidence" value="ECO:0007669"/>
    <property type="project" value="TreeGrafter"/>
</dbReference>
<evidence type="ECO:0000256" key="1">
    <source>
        <dbReference type="ARBA" id="ARBA00022460"/>
    </source>
</evidence>
<evidence type="ECO:0000256" key="3">
    <source>
        <dbReference type="PROSITE-ProRule" id="PRU00497"/>
    </source>
</evidence>
<feature type="signal peptide" evidence="4">
    <location>
        <begin position="1"/>
        <end position="15"/>
    </location>
</feature>
<organism evidence="5 6">
    <name type="scientific">Pararge aegeria aegeria</name>
    <dbReference type="NCBI Taxonomy" id="348720"/>
    <lineage>
        <taxon>Eukaryota</taxon>
        <taxon>Metazoa</taxon>
        <taxon>Ecdysozoa</taxon>
        <taxon>Arthropoda</taxon>
        <taxon>Hexapoda</taxon>
        <taxon>Insecta</taxon>
        <taxon>Pterygota</taxon>
        <taxon>Neoptera</taxon>
        <taxon>Endopterygota</taxon>
        <taxon>Lepidoptera</taxon>
        <taxon>Glossata</taxon>
        <taxon>Ditrysia</taxon>
        <taxon>Papilionoidea</taxon>
        <taxon>Nymphalidae</taxon>
        <taxon>Satyrinae</taxon>
        <taxon>Satyrini</taxon>
        <taxon>Parargina</taxon>
        <taxon>Pararge</taxon>
    </lineage>
</organism>
<dbReference type="InterPro" id="IPR050468">
    <property type="entry name" value="Cuticle_Struct_Prot"/>
</dbReference>
<feature type="non-terminal residue" evidence="5">
    <location>
        <position position="1"/>
    </location>
</feature>
<dbReference type="OrthoDB" id="7998177at2759"/>
<dbReference type="InterPro" id="IPR000618">
    <property type="entry name" value="Insect_cuticle"/>
</dbReference>
<accession>A0A8S4R030</accession>
<dbReference type="GO" id="GO:0062129">
    <property type="term" value="C:chitin-based extracellular matrix"/>
    <property type="evidence" value="ECO:0007669"/>
    <property type="project" value="TreeGrafter"/>
</dbReference>
<feature type="chain" id="PRO_5035923712" evidence="4">
    <location>
        <begin position="16"/>
        <end position="132"/>
    </location>
</feature>
<dbReference type="AlphaFoldDB" id="A0A8S4R030"/>
<dbReference type="PROSITE" id="PS51155">
    <property type="entry name" value="CHIT_BIND_RR_2"/>
    <property type="match status" value="1"/>
</dbReference>
<keyword evidence="6" id="KW-1185">Reference proteome</keyword>
<dbReference type="Pfam" id="PF00379">
    <property type="entry name" value="Chitin_bind_4"/>
    <property type="match status" value="1"/>
</dbReference>
<comment type="caution">
    <text evidence="5">The sequence shown here is derived from an EMBL/GenBank/DDBJ whole genome shotgun (WGS) entry which is preliminary data.</text>
</comment>
<reference evidence="5" key="1">
    <citation type="submission" date="2022-03" db="EMBL/GenBank/DDBJ databases">
        <authorList>
            <person name="Lindestad O."/>
        </authorList>
    </citation>
    <scope>NUCLEOTIDE SEQUENCE</scope>
</reference>
<proteinExistence type="predicted"/>
<name>A0A8S4R030_9NEOP</name>
<dbReference type="PANTHER" id="PTHR10380:SF238">
    <property type="entry name" value="CUTICULAR PROTEIN 65EA-RELATED"/>
    <property type="match status" value="1"/>
</dbReference>
<dbReference type="EMBL" id="CAKXAJ010023580">
    <property type="protein sequence ID" value="CAH2227885.1"/>
    <property type="molecule type" value="Genomic_DNA"/>
</dbReference>
<evidence type="ECO:0000313" key="5">
    <source>
        <dbReference type="EMBL" id="CAH2227885.1"/>
    </source>
</evidence>
<dbReference type="Proteomes" id="UP000838756">
    <property type="component" value="Unassembled WGS sequence"/>
</dbReference>
<keyword evidence="1 3" id="KW-0193">Cuticle</keyword>
<evidence type="ECO:0000256" key="4">
    <source>
        <dbReference type="SAM" id="SignalP"/>
    </source>
</evidence>
<dbReference type="PROSITE" id="PS00233">
    <property type="entry name" value="CHIT_BIND_RR_1"/>
    <property type="match status" value="1"/>
</dbReference>
<dbReference type="InterPro" id="IPR031311">
    <property type="entry name" value="CHIT_BIND_RR_consensus"/>
</dbReference>
<gene>
    <name evidence="5" type="primary">jg19862</name>
    <name evidence="5" type="ORF">PAEG_LOCUS8129</name>
</gene>
<sequence length="132" mass="14309">KFLVVLAVAVACAAADVSHIVTPDYQVPIVRSSYEINPEGNAHQYAFETGNGIYAQAEGFLRNANSDTPVYEVKGSFSYKSPDGTPVETSYVADEFGYRPTGSHIPAVPEAILRSLAYIKENTPVVERLSKP</sequence>
<protein>
    <submittedName>
        <fullName evidence="5">Jg19862 protein</fullName>
    </submittedName>
</protein>
<keyword evidence="2 4" id="KW-0732">Signal</keyword>
<dbReference type="PRINTS" id="PR00947">
    <property type="entry name" value="CUTICLE"/>
</dbReference>